<dbReference type="GO" id="GO:0005524">
    <property type="term" value="F:ATP binding"/>
    <property type="evidence" value="ECO:0007669"/>
    <property type="project" value="InterPro"/>
</dbReference>
<dbReference type="NCBIfam" id="TIGR01420">
    <property type="entry name" value="pilT_fam"/>
    <property type="match status" value="1"/>
</dbReference>
<comment type="similarity">
    <text evidence="1">Belongs to the GSP E family.</text>
</comment>
<comment type="caution">
    <text evidence="3">The sequence shown here is derived from an EMBL/GenBank/DDBJ whole genome shotgun (WGS) entry which is preliminary data.</text>
</comment>
<proteinExistence type="inferred from homology"/>
<dbReference type="InterPro" id="IPR050921">
    <property type="entry name" value="T4SS_GSP_E_ATPase"/>
</dbReference>
<organism evidence="3">
    <name type="scientific">Thermus caliditerrae</name>
    <dbReference type="NCBI Taxonomy" id="1330700"/>
    <lineage>
        <taxon>Bacteria</taxon>
        <taxon>Thermotogati</taxon>
        <taxon>Deinococcota</taxon>
        <taxon>Deinococci</taxon>
        <taxon>Thermales</taxon>
        <taxon>Thermaceae</taxon>
        <taxon>Thermus</taxon>
    </lineage>
</organism>
<dbReference type="InterPro" id="IPR027417">
    <property type="entry name" value="P-loop_NTPase"/>
</dbReference>
<dbReference type="EMBL" id="DRXE01000047">
    <property type="protein sequence ID" value="HHM67365.1"/>
    <property type="molecule type" value="Genomic_DNA"/>
</dbReference>
<accession>A0A7C5VET5</accession>
<dbReference type="CDD" id="cd01131">
    <property type="entry name" value="PilT"/>
    <property type="match status" value="1"/>
</dbReference>
<sequence>MEFLRLLRLALEKGSTDVIVTAGSPVFLRVRGELVPEGSPLTPEQVADLVFSLMTERQQARFEEARELDFALGFPGLGRFRFNAYYTRGYPALVARPVPPEPRPLEELGLPENLPTLLAHRAGLLLVAGPAGSGKSTTLAGMVRHINESRAAHIITIEDPIEYLHSPRRGTVSQREVGTDAKSFASALRSALRQSPDVIVIGEVRDGETASTMLVATETGHLVLASLHAHTAPETVDRLLSLFPEEGREKARHSLAQNLLGVLVQQLVPSLSQEGHILAYEMMVASPAVRSLIREGKTHQIRHHMVGEGMATMEETLVRLLRMGKISLEEASLRAPDRRELLWRLNGVRPA</sequence>
<dbReference type="SUPFAM" id="SSF52540">
    <property type="entry name" value="P-loop containing nucleoside triphosphate hydrolases"/>
    <property type="match status" value="1"/>
</dbReference>
<dbReference type="InterPro" id="IPR003593">
    <property type="entry name" value="AAA+_ATPase"/>
</dbReference>
<dbReference type="GO" id="GO:0016887">
    <property type="term" value="F:ATP hydrolysis activity"/>
    <property type="evidence" value="ECO:0007669"/>
    <property type="project" value="InterPro"/>
</dbReference>
<protein>
    <submittedName>
        <fullName evidence="3">PilT/PilU family type 4a pilus ATPase</fullName>
    </submittedName>
</protein>
<gene>
    <name evidence="3" type="ORF">ENM28_01335</name>
</gene>
<dbReference type="AlphaFoldDB" id="A0A7C5VET5"/>
<dbReference type="PROSITE" id="PS00662">
    <property type="entry name" value="T2SP_E"/>
    <property type="match status" value="1"/>
</dbReference>
<evidence type="ECO:0000259" key="2">
    <source>
        <dbReference type="PROSITE" id="PS00662"/>
    </source>
</evidence>
<dbReference type="PANTHER" id="PTHR30486">
    <property type="entry name" value="TWITCHING MOTILITY PROTEIN PILT"/>
    <property type="match status" value="1"/>
</dbReference>
<dbReference type="InterPro" id="IPR006321">
    <property type="entry name" value="PilT/PilU"/>
</dbReference>
<reference evidence="3" key="1">
    <citation type="journal article" date="2020" name="mSystems">
        <title>Genome- and Community-Level Interaction Insights into Carbon Utilization and Element Cycling Functions of Hydrothermarchaeota in Hydrothermal Sediment.</title>
        <authorList>
            <person name="Zhou Z."/>
            <person name="Liu Y."/>
            <person name="Xu W."/>
            <person name="Pan J."/>
            <person name="Luo Z.H."/>
            <person name="Li M."/>
        </authorList>
    </citation>
    <scope>NUCLEOTIDE SEQUENCE [LARGE SCALE GENOMIC DNA]</scope>
    <source>
        <strain evidence="3">SpSt-1071</strain>
    </source>
</reference>
<evidence type="ECO:0000256" key="1">
    <source>
        <dbReference type="ARBA" id="ARBA00006611"/>
    </source>
</evidence>
<feature type="domain" description="Bacterial type II secretion system protein E" evidence="2">
    <location>
        <begin position="192"/>
        <end position="206"/>
    </location>
</feature>
<dbReference type="SMART" id="SM00382">
    <property type="entry name" value="AAA"/>
    <property type="match status" value="1"/>
</dbReference>
<dbReference type="Gene3D" id="3.40.50.300">
    <property type="entry name" value="P-loop containing nucleotide triphosphate hydrolases"/>
    <property type="match status" value="1"/>
</dbReference>
<dbReference type="InterPro" id="IPR001482">
    <property type="entry name" value="T2SS/T4SS_dom"/>
</dbReference>
<name>A0A7C5VET5_9DEIN</name>
<evidence type="ECO:0000313" key="3">
    <source>
        <dbReference type="EMBL" id="HHM67365.1"/>
    </source>
</evidence>
<dbReference type="Pfam" id="PF00437">
    <property type="entry name" value="T2SSE"/>
    <property type="match status" value="1"/>
</dbReference>
<dbReference type="Gene3D" id="3.30.450.90">
    <property type="match status" value="1"/>
</dbReference>
<dbReference type="PANTHER" id="PTHR30486:SF16">
    <property type="entry name" value="TWITCHING MOTILITY PROTEIN PILT"/>
    <property type="match status" value="1"/>
</dbReference>